<gene>
    <name evidence="1" type="ORF">P167DRAFT_556975</name>
</gene>
<evidence type="ECO:0000313" key="1">
    <source>
        <dbReference type="EMBL" id="RPB16050.1"/>
    </source>
</evidence>
<name>A0A3N4KZR2_9PEZI</name>
<dbReference type="SUPFAM" id="SSF50475">
    <property type="entry name" value="FMN-binding split barrel"/>
    <property type="match status" value="1"/>
</dbReference>
<evidence type="ECO:0000313" key="2">
    <source>
        <dbReference type="Proteomes" id="UP000277580"/>
    </source>
</evidence>
<dbReference type="PANTHER" id="PTHR34071">
    <property type="entry name" value="5-NITROIMIDAZOLE ANTIBIOTICS RESISTANCE PROTEIN, NIMA-FAMILY-RELATED PROTEIN-RELATED"/>
    <property type="match status" value="1"/>
</dbReference>
<dbReference type="PANTHER" id="PTHR34071:SF2">
    <property type="entry name" value="FLAVIN-NUCLEOTIDE-BINDING PROTEIN"/>
    <property type="match status" value="1"/>
</dbReference>
<dbReference type="Proteomes" id="UP000277580">
    <property type="component" value="Unassembled WGS sequence"/>
</dbReference>
<evidence type="ECO:0008006" key="3">
    <source>
        <dbReference type="Google" id="ProtNLM"/>
    </source>
</evidence>
<proteinExistence type="predicted"/>
<dbReference type="InterPro" id="IPR024747">
    <property type="entry name" value="Pyridox_Oxase-rel"/>
</dbReference>
<organism evidence="1 2">
    <name type="scientific">Morchella conica CCBAS932</name>
    <dbReference type="NCBI Taxonomy" id="1392247"/>
    <lineage>
        <taxon>Eukaryota</taxon>
        <taxon>Fungi</taxon>
        <taxon>Dikarya</taxon>
        <taxon>Ascomycota</taxon>
        <taxon>Pezizomycotina</taxon>
        <taxon>Pezizomycetes</taxon>
        <taxon>Pezizales</taxon>
        <taxon>Morchellaceae</taxon>
        <taxon>Morchella</taxon>
    </lineage>
</organism>
<dbReference type="InParanoid" id="A0A3N4KZR2"/>
<dbReference type="EMBL" id="ML119110">
    <property type="protein sequence ID" value="RPB16050.1"/>
    <property type="molecule type" value="Genomic_DNA"/>
</dbReference>
<keyword evidence="2" id="KW-1185">Reference proteome</keyword>
<dbReference type="InterPro" id="IPR012349">
    <property type="entry name" value="Split_barrel_FMN-bd"/>
</dbReference>
<dbReference type="Pfam" id="PF12900">
    <property type="entry name" value="Pyridox_ox_2"/>
    <property type="match status" value="1"/>
</dbReference>
<sequence length="265" mass="29193">MSRELSYPKTTTNKVNRYNQRASYDALTIHRIVNATSVLHVSFVVPSDPKDPSSAPLPMILPMIGQMGSFDYPSSDETDALDCYLHGYVSSRIINLARGVEGIPLCVAATKVDGFVLSLTPNSHSYNYRSAILHGTATLVIDPAEKLYAMELITNSVIPDRWNHTRIPPDEAEMSSTSILKLKISSASAKVRIGPPMDEKKDSERPGLREKVWTGVVPVFEALGVPIPSLDNAVNEVPEYVGVYVEKRNKAEKMHADLVGRSTRL</sequence>
<dbReference type="Gene3D" id="2.30.110.10">
    <property type="entry name" value="Electron Transport, Fmn-binding Protein, Chain A"/>
    <property type="match status" value="1"/>
</dbReference>
<dbReference type="STRING" id="1392247.A0A3N4KZR2"/>
<dbReference type="OrthoDB" id="444432at2759"/>
<accession>A0A3N4KZR2</accession>
<protein>
    <recommendedName>
        <fullName evidence="3">Flavin-nucleotide-binding protein</fullName>
    </recommendedName>
</protein>
<dbReference type="AlphaFoldDB" id="A0A3N4KZR2"/>
<reference evidence="1 2" key="1">
    <citation type="journal article" date="2018" name="Nat. Ecol. Evol.">
        <title>Pezizomycetes genomes reveal the molecular basis of ectomycorrhizal truffle lifestyle.</title>
        <authorList>
            <person name="Murat C."/>
            <person name="Payen T."/>
            <person name="Noel B."/>
            <person name="Kuo A."/>
            <person name="Morin E."/>
            <person name="Chen J."/>
            <person name="Kohler A."/>
            <person name="Krizsan K."/>
            <person name="Balestrini R."/>
            <person name="Da Silva C."/>
            <person name="Montanini B."/>
            <person name="Hainaut M."/>
            <person name="Levati E."/>
            <person name="Barry K.W."/>
            <person name="Belfiori B."/>
            <person name="Cichocki N."/>
            <person name="Clum A."/>
            <person name="Dockter R.B."/>
            <person name="Fauchery L."/>
            <person name="Guy J."/>
            <person name="Iotti M."/>
            <person name="Le Tacon F."/>
            <person name="Lindquist E.A."/>
            <person name="Lipzen A."/>
            <person name="Malagnac F."/>
            <person name="Mello A."/>
            <person name="Molinier V."/>
            <person name="Miyauchi S."/>
            <person name="Poulain J."/>
            <person name="Riccioni C."/>
            <person name="Rubini A."/>
            <person name="Sitrit Y."/>
            <person name="Splivallo R."/>
            <person name="Traeger S."/>
            <person name="Wang M."/>
            <person name="Zifcakova L."/>
            <person name="Wipf D."/>
            <person name="Zambonelli A."/>
            <person name="Paolocci F."/>
            <person name="Nowrousian M."/>
            <person name="Ottonello S."/>
            <person name="Baldrian P."/>
            <person name="Spatafora J.W."/>
            <person name="Henrissat B."/>
            <person name="Nagy L.G."/>
            <person name="Aury J.M."/>
            <person name="Wincker P."/>
            <person name="Grigoriev I.V."/>
            <person name="Bonfante P."/>
            <person name="Martin F.M."/>
        </authorList>
    </citation>
    <scope>NUCLEOTIDE SEQUENCE [LARGE SCALE GENOMIC DNA]</scope>
    <source>
        <strain evidence="1 2">CCBAS932</strain>
    </source>
</reference>